<dbReference type="GeneID" id="44128911"/>
<dbReference type="EMBL" id="CP033241">
    <property type="protein sequence ID" value="AZF83499.1"/>
    <property type="molecule type" value="Genomic_DNA"/>
</dbReference>
<dbReference type="OrthoDB" id="6342at2157"/>
<protein>
    <recommendedName>
        <fullName evidence="2">NAD(P)-dependent glyceraldehyde-3-phosphate dehydrogenase</fullName>
        <ecNumber evidence="12">1.2.1.90</ecNumber>
    </recommendedName>
    <alternativeName>
        <fullName evidence="13">Glyceraldehyde phosphate dehydrogenase (NAD(P))</fullName>
    </alternativeName>
</protein>
<evidence type="ECO:0000313" key="31">
    <source>
        <dbReference type="Proteomes" id="UP000267993"/>
    </source>
</evidence>
<dbReference type="Proteomes" id="UP000267993">
    <property type="component" value="Chromosome"/>
</dbReference>
<keyword evidence="7" id="KW-0520">NAD</keyword>
<evidence type="ECO:0000313" key="21">
    <source>
        <dbReference type="EMBL" id="AZF75645.1"/>
    </source>
</evidence>
<dbReference type="EMBL" id="CP033236">
    <property type="protein sequence ID" value="AZF70401.1"/>
    <property type="molecule type" value="Genomic_DNA"/>
</dbReference>
<feature type="domain" description="Aldehyde dehydrogenase" evidence="14">
    <location>
        <begin position="34"/>
        <end position="496"/>
    </location>
</feature>
<dbReference type="EMBL" id="CP033237">
    <property type="protein sequence ID" value="AZF73021.1"/>
    <property type="molecule type" value="Genomic_DNA"/>
</dbReference>
<dbReference type="Proteomes" id="UP000076770">
    <property type="component" value="Chromosome i"/>
</dbReference>
<dbReference type="CDD" id="cd07082">
    <property type="entry name" value="ALDH_F11_NP-GAPDH"/>
    <property type="match status" value="1"/>
</dbReference>
<comment type="subunit">
    <text evidence="11">Homotetramer. Dimer of dimers.</text>
</comment>
<dbReference type="Proteomes" id="UP000275843">
    <property type="component" value="Chromosome"/>
</dbReference>
<evidence type="ECO:0000313" key="33">
    <source>
        <dbReference type="Proteomes" id="UP000273194"/>
    </source>
</evidence>
<evidence type="ECO:0000256" key="13">
    <source>
        <dbReference type="ARBA" id="ARBA00081056"/>
    </source>
</evidence>
<dbReference type="EC" id="1.2.1.90" evidence="12"/>
<dbReference type="Proteomes" id="UP000269431">
    <property type="component" value="Chromosome"/>
</dbReference>
<evidence type="ECO:0000313" key="24">
    <source>
        <dbReference type="EMBL" id="AZF83499.1"/>
    </source>
</evidence>
<evidence type="ECO:0000256" key="10">
    <source>
        <dbReference type="ARBA" id="ARBA00060063"/>
    </source>
</evidence>
<evidence type="ECO:0000256" key="5">
    <source>
        <dbReference type="ARBA" id="ARBA00022857"/>
    </source>
</evidence>
<dbReference type="InterPro" id="IPR016163">
    <property type="entry name" value="Ald_DH_C"/>
</dbReference>
<dbReference type="Gene3D" id="3.40.605.10">
    <property type="entry name" value="Aldehyde Dehydrogenase, Chain A, domain 1"/>
    <property type="match status" value="1"/>
</dbReference>
<dbReference type="KEGG" id="ssol:SULB_0967"/>
<dbReference type="NCBIfam" id="NF040869">
    <property type="entry name" value="G3PDH_Arch"/>
    <property type="match status" value="1"/>
</dbReference>
<evidence type="ECO:0000313" key="30">
    <source>
        <dbReference type="Proteomes" id="UP000076770"/>
    </source>
</evidence>
<dbReference type="PATRIC" id="fig|2287.6.peg.1023"/>
<evidence type="ECO:0000313" key="32">
    <source>
        <dbReference type="Proteomes" id="UP000269431"/>
    </source>
</evidence>
<dbReference type="KEGG" id="ssoa:SULA_0965"/>
<evidence type="ECO:0000313" key="17">
    <source>
        <dbReference type="EMBL" id="AKA78706.1"/>
    </source>
</evidence>
<dbReference type="Proteomes" id="UP000594632">
    <property type="component" value="Chromosome"/>
</dbReference>
<dbReference type="PANTHER" id="PTHR42991:SF1">
    <property type="entry name" value="ALDEHYDE DEHYDROGENASE"/>
    <property type="match status" value="1"/>
</dbReference>
<dbReference type="Proteomes" id="UP000278715">
    <property type="component" value="Chromosome"/>
</dbReference>
<dbReference type="GO" id="GO:0000166">
    <property type="term" value="F:nucleotide binding"/>
    <property type="evidence" value="ECO:0007669"/>
    <property type="project" value="UniProtKB-KW"/>
</dbReference>
<evidence type="ECO:0000256" key="7">
    <source>
        <dbReference type="ARBA" id="ARBA00023027"/>
    </source>
</evidence>
<evidence type="ECO:0000259" key="14">
    <source>
        <dbReference type="Pfam" id="PF00171"/>
    </source>
</evidence>
<dbReference type="KEGG" id="ssof:SULC_0966"/>
<evidence type="ECO:0000313" key="35">
    <source>
        <dbReference type="Proteomes" id="UP000275843"/>
    </source>
</evidence>
<evidence type="ECO:0000256" key="8">
    <source>
        <dbReference type="ARBA" id="ARBA00051082"/>
    </source>
</evidence>
<dbReference type="GO" id="GO:0008886">
    <property type="term" value="F:glyceraldehyde-3-phosphate dehydrogenase (NADP+) (non-phosphorylating) activity"/>
    <property type="evidence" value="ECO:0007669"/>
    <property type="project" value="UniProtKB-ARBA"/>
</dbReference>
<dbReference type="InterPro" id="IPR016161">
    <property type="entry name" value="Ald_DH/histidinol_DH"/>
</dbReference>
<evidence type="ECO:0000313" key="34">
    <source>
        <dbReference type="Proteomes" id="UP000273443"/>
    </source>
</evidence>
<dbReference type="EMBL" id="CP011056">
    <property type="protein sequence ID" value="AKA76013.1"/>
    <property type="molecule type" value="Genomic_DNA"/>
</dbReference>
<dbReference type="InterPro" id="IPR053489">
    <property type="entry name" value="NAD(P)-GAP_dehydrogenase"/>
</dbReference>
<dbReference type="FunFam" id="3.40.309.10:FF:000022">
    <property type="entry name" value="NADP-dependent glyceraldehyde-3-phosphate dehydrogenase"/>
    <property type="match status" value="1"/>
</dbReference>
<dbReference type="EMBL" id="CP011055">
    <property type="protein sequence ID" value="AKA73314.1"/>
    <property type="molecule type" value="Genomic_DNA"/>
</dbReference>
<dbReference type="OMA" id="GQLIMQY"/>
<dbReference type="EMBL" id="LT549890">
    <property type="protein sequence ID" value="SAI86837.1"/>
    <property type="molecule type" value="Genomic_DNA"/>
</dbReference>
<keyword evidence="6" id="KW-0560">Oxidoreductase</keyword>
<evidence type="ECO:0000313" key="38">
    <source>
        <dbReference type="Proteomes" id="UP000594632"/>
    </source>
</evidence>
<dbReference type="SUPFAM" id="SSF53720">
    <property type="entry name" value="ALDH-like"/>
    <property type="match status" value="1"/>
</dbReference>
<dbReference type="Proteomes" id="UP000273194">
    <property type="component" value="Chromosome"/>
</dbReference>
<comment type="similarity">
    <text evidence="1">Belongs to the aldehyde dehydrogenase family.</text>
</comment>
<dbReference type="SMR" id="A0A0E3K5I1"/>
<evidence type="ECO:0000256" key="9">
    <source>
        <dbReference type="ARBA" id="ARBA00052654"/>
    </source>
</evidence>
<dbReference type="Gene3D" id="3.40.309.10">
    <property type="entry name" value="Aldehyde Dehydrogenase, Chain A, domain 2"/>
    <property type="match status" value="1"/>
</dbReference>
<evidence type="ECO:0000313" key="29">
    <source>
        <dbReference type="Proteomes" id="UP000033106"/>
    </source>
</evidence>
<evidence type="ECO:0000313" key="20">
    <source>
        <dbReference type="EMBL" id="AZF73021.1"/>
    </source>
</evidence>
<name>A0A0E3K5I1_SACSO</name>
<evidence type="ECO:0000313" key="25">
    <source>
        <dbReference type="EMBL" id="QPG50295.1"/>
    </source>
</evidence>
<dbReference type="Pfam" id="PF00171">
    <property type="entry name" value="Aldedh"/>
    <property type="match status" value="1"/>
</dbReference>
<dbReference type="EMBL" id="CP033238">
    <property type="protein sequence ID" value="AZF75645.1"/>
    <property type="molecule type" value="Genomic_DNA"/>
</dbReference>
<dbReference type="Proteomes" id="UP000282269">
    <property type="component" value="Chromosome"/>
</dbReference>
<evidence type="ECO:0000313" key="28">
    <source>
        <dbReference type="Proteomes" id="UP000033085"/>
    </source>
</evidence>
<comment type="function">
    <text evidence="10">Catalyzes the irreversible NAD(P)-dependent non-phosphorylating oxidation of glyceraldehyde-3-phosphate (GAP) to 3-phosphoglycerate (3PG). It is highly specific for D-GAP.</text>
</comment>
<evidence type="ECO:0000313" key="26">
    <source>
        <dbReference type="EMBL" id="SAI86837.1"/>
    </source>
</evidence>
<evidence type="ECO:0000256" key="4">
    <source>
        <dbReference type="ARBA" id="ARBA00022741"/>
    </source>
</evidence>
<dbReference type="InterPro" id="IPR015590">
    <property type="entry name" value="Aldehyde_DH_dom"/>
</dbReference>
<evidence type="ECO:0000256" key="3">
    <source>
        <dbReference type="ARBA" id="ARBA00022533"/>
    </source>
</evidence>
<evidence type="ECO:0000313" key="18">
    <source>
        <dbReference type="EMBL" id="AZF67781.1"/>
    </source>
</evidence>
<dbReference type="InterPro" id="IPR051020">
    <property type="entry name" value="ALDH-related_metabolic_enz"/>
</dbReference>
<evidence type="ECO:0000313" key="16">
    <source>
        <dbReference type="EMBL" id="AKA76013.1"/>
    </source>
</evidence>
<dbReference type="EMBL" id="CP050869">
    <property type="protein sequence ID" value="QPG50295.1"/>
    <property type="molecule type" value="Genomic_DNA"/>
</dbReference>
<evidence type="ECO:0000313" key="15">
    <source>
        <dbReference type="EMBL" id="AKA73314.1"/>
    </source>
</evidence>
<gene>
    <name evidence="25" type="ORF">HFC64_11220</name>
    <name evidence="26" type="ORF">SSOP1_3283</name>
    <name evidence="17" type="ORF">SULA_0965</name>
    <name evidence="15" type="ORF">SULB_0967</name>
    <name evidence="16" type="ORF">SULC_0966</name>
    <name evidence="18" type="ORF">SULG_04735</name>
    <name evidence="19" type="ORF">SULH_04735</name>
    <name evidence="20" type="ORF">SULI_04735</name>
    <name evidence="21" type="ORF">SULM_04735</name>
    <name evidence="22" type="ORF">SULN_04735</name>
    <name evidence="23" type="ORF">SULO_04745</name>
    <name evidence="24" type="ORF">SULZ_04980</name>
</gene>
<evidence type="ECO:0000256" key="12">
    <source>
        <dbReference type="ARBA" id="ARBA00066977"/>
    </source>
</evidence>
<reference evidence="26" key="2">
    <citation type="submission" date="2016-04" db="EMBL/GenBank/DDBJ databases">
        <authorList>
            <person name="Evans L.H."/>
            <person name="Alamgir A."/>
            <person name="Owens N."/>
            <person name="Weber N.D."/>
            <person name="Virtaneva K."/>
            <person name="Barbian K."/>
            <person name="Babar A."/>
            <person name="Rosenke K."/>
        </authorList>
    </citation>
    <scope>NUCLEOTIDE SEQUENCE</scope>
    <source>
        <strain evidence="26">P1</strain>
    </source>
</reference>
<evidence type="ECO:0000256" key="1">
    <source>
        <dbReference type="ARBA" id="ARBA00009986"/>
    </source>
</evidence>
<dbReference type="AlphaFoldDB" id="A0A0E3K5I1"/>
<keyword evidence="3" id="KW-0021">Allosteric enzyme</keyword>
<evidence type="ECO:0000313" key="36">
    <source>
        <dbReference type="Proteomes" id="UP000278715"/>
    </source>
</evidence>
<evidence type="ECO:0000256" key="11">
    <source>
        <dbReference type="ARBA" id="ARBA00061930"/>
    </source>
</evidence>
<proteinExistence type="inferred from homology"/>
<keyword evidence="5" id="KW-0521">NADP</keyword>
<dbReference type="GeneID" id="1453211"/>
<dbReference type="EMBL" id="CP033240">
    <property type="protein sequence ID" value="AZF80859.1"/>
    <property type="molecule type" value="Genomic_DNA"/>
</dbReference>
<dbReference type="Proteomes" id="UP000033106">
    <property type="component" value="Chromosome"/>
</dbReference>
<keyword evidence="4" id="KW-0547">Nucleotide-binding</keyword>
<dbReference type="EMBL" id="CP033235">
    <property type="protein sequence ID" value="AZF67781.1"/>
    <property type="molecule type" value="Genomic_DNA"/>
</dbReference>
<dbReference type="Proteomes" id="UP000273443">
    <property type="component" value="Chromosome"/>
</dbReference>
<dbReference type="InterPro" id="IPR016162">
    <property type="entry name" value="Ald_DH_N"/>
</dbReference>
<reference evidence="30" key="3">
    <citation type="submission" date="2016-04" db="EMBL/GenBank/DDBJ databases">
        <authorList>
            <person name="Shah S.A."/>
            <person name="Garrett R.A."/>
        </authorList>
    </citation>
    <scope>NUCLEOTIDE SEQUENCE [LARGE SCALE GENOMIC DNA]</scope>
    <source>
        <strain evidence="30">ATCC 35091 / DSM 1616 / JCM 8930 / NBRC 15331 / P1</strain>
    </source>
</reference>
<dbReference type="FunFam" id="3.40.605.10:FF:000010">
    <property type="entry name" value="N-succinylglutamate 5-semialdehyde dehydrogenase"/>
    <property type="match status" value="1"/>
</dbReference>
<evidence type="ECO:0000313" key="22">
    <source>
        <dbReference type="EMBL" id="AZF78253.1"/>
    </source>
</evidence>
<comment type="catalytic activity">
    <reaction evidence="9">
        <text>D-glyceraldehyde 3-phosphate + NADP(+) + H2O = (2R)-3-phosphoglycerate + NADPH + 2 H(+)</text>
        <dbReference type="Rhea" id="RHEA:14669"/>
        <dbReference type="ChEBI" id="CHEBI:15377"/>
        <dbReference type="ChEBI" id="CHEBI:15378"/>
        <dbReference type="ChEBI" id="CHEBI:57783"/>
        <dbReference type="ChEBI" id="CHEBI:58272"/>
        <dbReference type="ChEBI" id="CHEBI:58349"/>
        <dbReference type="ChEBI" id="CHEBI:59776"/>
        <dbReference type="EC" id="1.2.1.90"/>
    </reaction>
</comment>
<sequence length="509" mass="56927">MEKTSVLIKSKELMEIYELKDGVPYFKTYLSGQWISGDEWQDVISPIDLNIIGKIPKLNWNQIDDTLEHIYRKGRWSIRDTPGEKRLDIYKKMASLLDKFKEDFVNVLMINNGKTKSAAEGEVKAAIERLLRADLDVKETRGDYVPGDWSSETLETEAVVRKEPVGVVLSIVPFNYPLFDTVNKIVYTTVIGNAIIIKPPSSTPLPILMLAKVMELASFPKDSFAIITIPGRDMNKVVGDKRIQAISLTGSTETGEEVVRNAGIKQFIMELGGGDPAIVLSDADLAWAAQRIAAGIISYTGQRCDSVKLVLVEEEVYDTLKDLLIKELTKSVKVGDPRDPLTTVGPVIDVKTVDEWEKAIKDAVEKGGKILFGGKRLGPTYIEPVLIEAPKETLKDMYFYNKEVFASAALLIKVKNIDEALEISNSRKYGLDAAIFGKDINKIRKLQRFLEVGAIYINDYPRHGIGYFPFGGRKDSGIGREGIGYTIQYVTAYKSIVYNYKGKGIWEYL</sequence>
<reference evidence="25 38" key="6">
    <citation type="journal article" date="2020" name="Nat. Commun.">
        <title>The structures of two archaeal type IV pili illuminate evolutionary relationships.</title>
        <authorList>
            <person name="Wang F."/>
            <person name="Baquero D.P."/>
            <person name="Su Z."/>
            <person name="Beltran L.C."/>
            <person name="Prangishvili D."/>
            <person name="Krupovic M."/>
            <person name="Egelman E.H."/>
        </authorList>
    </citation>
    <scope>NUCLEOTIDE SEQUENCE [LARGE SCALE GENOMIC DNA]</scope>
    <source>
        <strain evidence="25 38">POZ149</strain>
    </source>
</reference>
<dbReference type="EMBL" id="CP033239">
    <property type="protein sequence ID" value="AZF78253.1"/>
    <property type="molecule type" value="Genomic_DNA"/>
</dbReference>
<comment type="catalytic activity">
    <reaction evidence="8">
        <text>D-glyceraldehyde 3-phosphate + NAD(+) + H2O = (2R)-3-phosphoglycerate + NADH + 2 H(+)</text>
        <dbReference type="Rhea" id="RHEA:42760"/>
        <dbReference type="ChEBI" id="CHEBI:15377"/>
        <dbReference type="ChEBI" id="CHEBI:15378"/>
        <dbReference type="ChEBI" id="CHEBI:57540"/>
        <dbReference type="ChEBI" id="CHEBI:57945"/>
        <dbReference type="ChEBI" id="CHEBI:58272"/>
        <dbReference type="ChEBI" id="CHEBI:59776"/>
        <dbReference type="EC" id="1.2.1.90"/>
    </reaction>
</comment>
<evidence type="ECO:0000256" key="2">
    <source>
        <dbReference type="ARBA" id="ARBA00016651"/>
    </source>
</evidence>
<evidence type="ECO:0000313" key="23">
    <source>
        <dbReference type="EMBL" id="AZF80859.1"/>
    </source>
</evidence>
<evidence type="ECO:0000256" key="6">
    <source>
        <dbReference type="ARBA" id="ARBA00023002"/>
    </source>
</evidence>
<dbReference type="PANTHER" id="PTHR42991">
    <property type="entry name" value="ALDEHYDE DEHYDROGENASE"/>
    <property type="match status" value="1"/>
</dbReference>
<dbReference type="Proteomes" id="UP000033057">
    <property type="component" value="Chromosome"/>
</dbReference>
<organism evidence="15 28">
    <name type="scientific">Saccharolobus solfataricus</name>
    <name type="common">Sulfolobus solfataricus</name>
    <dbReference type="NCBI Taxonomy" id="2287"/>
    <lineage>
        <taxon>Archaea</taxon>
        <taxon>Thermoproteota</taxon>
        <taxon>Thermoprotei</taxon>
        <taxon>Sulfolobales</taxon>
        <taxon>Sulfolobaceae</taxon>
        <taxon>Saccharolobus</taxon>
    </lineage>
</organism>
<accession>A0A0E3K5I1</accession>
<dbReference type="RefSeq" id="WP_009991691.1">
    <property type="nucleotide sequence ID" value="NZ_CP011055.2"/>
</dbReference>
<evidence type="ECO:0000313" key="27">
    <source>
        <dbReference type="Proteomes" id="UP000033057"/>
    </source>
</evidence>
<evidence type="ECO:0000313" key="19">
    <source>
        <dbReference type="EMBL" id="AZF70401.1"/>
    </source>
</evidence>
<reference evidence="31 32" key="4">
    <citation type="journal article" date="2018" name="Proc. Natl. Acad. Sci. U.S.A.">
        <title>Nonmutational mechanism of inheritance in the Archaeon Sulfolobus solfataricus.</title>
        <authorList>
            <person name="Payne S."/>
            <person name="McCarthy S."/>
            <person name="Johnson T."/>
            <person name="North E."/>
            <person name="Blum P."/>
        </authorList>
    </citation>
    <scope>NUCLEOTIDE SEQUENCE [LARGE SCALE GENOMIC DNA]</scope>
    <source>
        <strain evidence="19 31">SARC-H</strain>
        <strain evidence="20 35">SARC-I</strain>
        <strain evidence="22 36">SARC-N</strain>
        <strain evidence="23 37">SARC-O</strain>
        <strain evidence="24 32">SUL120</strain>
        <strain evidence="18 33">SULG</strain>
        <strain evidence="21 34">SULM</strain>
    </source>
</reference>
<dbReference type="GO" id="GO:0008911">
    <property type="term" value="F:lactaldehyde dehydrogenase (NAD+) activity"/>
    <property type="evidence" value="ECO:0007669"/>
    <property type="project" value="TreeGrafter"/>
</dbReference>
<reference evidence="27 28" key="1">
    <citation type="journal article" date="2015" name="Genome Announc.">
        <title>Complete Genome Sequence of Sulfolobus solfataricus Strain 98/2 and Evolved Derivatives.</title>
        <authorList>
            <person name="McCarthy S."/>
            <person name="Gradnigo J."/>
            <person name="Johnson T."/>
            <person name="Payne S."/>
            <person name="Lipzen A."/>
            <person name="Martin J."/>
            <person name="Schackwitz W."/>
            <person name="Moriyama E."/>
            <person name="Blum P."/>
        </authorList>
    </citation>
    <scope>NUCLEOTIDE SEQUENCE [LARGE SCALE GENOMIC DNA]</scope>
    <source>
        <strain evidence="27">98/2 SULC</strain>
        <strain evidence="15">SARC-B</strain>
        <strain evidence="16">SARC-C</strain>
        <strain evidence="17 29">SULA</strain>
        <strain evidence="28">SULB</strain>
    </source>
</reference>
<evidence type="ECO:0000313" key="37">
    <source>
        <dbReference type="Proteomes" id="UP000282269"/>
    </source>
</evidence>
<reference evidence="15" key="5">
    <citation type="submission" date="2018-10" db="EMBL/GenBank/DDBJ databases">
        <authorList>
            <person name="McCarthy S."/>
            <person name="Gradnigo J."/>
            <person name="Johnson T."/>
            <person name="Payne S."/>
            <person name="Lipzen A."/>
            <person name="Schackwitz W."/>
            <person name="Martin J."/>
            <person name="Moriyama E."/>
            <person name="Blum P."/>
        </authorList>
    </citation>
    <scope>NUCLEOTIDE SEQUENCE</scope>
    <source>
        <strain evidence="15">SARC-B</strain>
        <strain evidence="16">SARC-C</strain>
        <strain evidence="17">SULA</strain>
    </source>
</reference>
<dbReference type="EMBL" id="CP011057">
    <property type="protein sequence ID" value="AKA78706.1"/>
    <property type="molecule type" value="Genomic_DNA"/>
</dbReference>
<dbReference type="Proteomes" id="UP000033085">
    <property type="component" value="Chromosome"/>
</dbReference>